<dbReference type="InterPro" id="IPR008909">
    <property type="entry name" value="DALR_anticod-bd"/>
</dbReference>
<evidence type="ECO:0000259" key="12">
    <source>
        <dbReference type="SMART" id="SM00836"/>
    </source>
</evidence>
<dbReference type="NCBIfam" id="TIGR00211">
    <property type="entry name" value="glyS"/>
    <property type="match status" value="1"/>
</dbReference>
<reference evidence="13" key="1">
    <citation type="submission" date="2021-03" db="EMBL/GenBank/DDBJ databases">
        <title>novel species isolated from a fishpond in China.</title>
        <authorList>
            <person name="Lu H."/>
            <person name="Cai Z."/>
        </authorList>
    </citation>
    <scope>NUCLEOTIDE SEQUENCE</scope>
    <source>
        <strain evidence="13">JCM 30855</strain>
    </source>
</reference>
<dbReference type="InterPro" id="IPR015944">
    <property type="entry name" value="Gly-tRNA-synth_bsu"/>
</dbReference>
<dbReference type="EC" id="6.1.1.14" evidence="11"/>
<feature type="domain" description="DALR anticodon binding" evidence="12">
    <location>
        <begin position="584"/>
        <end position="687"/>
    </location>
</feature>
<protein>
    <recommendedName>
        <fullName evidence="11">Glycine--tRNA ligase beta subunit</fullName>
        <ecNumber evidence="11">6.1.1.14</ecNumber>
    </recommendedName>
    <alternativeName>
        <fullName evidence="11">Glycyl-tRNA synthetase beta subunit</fullName>
        <shortName evidence="11">GlyRS</shortName>
    </alternativeName>
</protein>
<keyword evidence="6 11" id="KW-0547">Nucleotide-binding</keyword>
<gene>
    <name evidence="11 13" type="primary">glyS</name>
    <name evidence="13" type="ORF">J0A66_11630</name>
</gene>
<dbReference type="SUPFAM" id="SSF109604">
    <property type="entry name" value="HD-domain/PDEase-like"/>
    <property type="match status" value="1"/>
</dbReference>
<evidence type="ECO:0000256" key="4">
    <source>
        <dbReference type="ARBA" id="ARBA00022490"/>
    </source>
</evidence>
<dbReference type="GO" id="GO:0006426">
    <property type="term" value="P:glycyl-tRNA aminoacylation"/>
    <property type="evidence" value="ECO:0007669"/>
    <property type="project" value="UniProtKB-UniRule"/>
</dbReference>
<keyword evidence="4 11" id="KW-0963">Cytoplasm</keyword>
<comment type="caution">
    <text evidence="13">The sequence shown here is derived from an EMBL/GenBank/DDBJ whole genome shotgun (WGS) entry which is preliminary data.</text>
</comment>
<evidence type="ECO:0000313" key="14">
    <source>
        <dbReference type="Proteomes" id="UP000664654"/>
    </source>
</evidence>
<dbReference type="RefSeq" id="WP_206573982.1">
    <property type="nucleotide sequence ID" value="NZ_JAFKCV010000005.1"/>
</dbReference>
<evidence type="ECO:0000313" key="13">
    <source>
        <dbReference type="EMBL" id="MBN7825878.1"/>
    </source>
</evidence>
<evidence type="ECO:0000256" key="1">
    <source>
        <dbReference type="ARBA" id="ARBA00004496"/>
    </source>
</evidence>
<dbReference type="PANTHER" id="PTHR30075">
    <property type="entry name" value="GLYCYL-TRNA SYNTHETASE"/>
    <property type="match status" value="1"/>
</dbReference>
<dbReference type="SUPFAM" id="SSF47323">
    <property type="entry name" value="Anticodon-binding domain of a subclass of class I aminoacyl-tRNA synthetases"/>
    <property type="match status" value="1"/>
</dbReference>
<keyword evidence="5 11" id="KW-0436">Ligase</keyword>
<accession>A0A939DNQ0</accession>
<dbReference type="SMART" id="SM00836">
    <property type="entry name" value="DALR_1"/>
    <property type="match status" value="1"/>
</dbReference>
<dbReference type="PANTHER" id="PTHR30075:SF2">
    <property type="entry name" value="GLYCINE--TRNA LIGASE, CHLOROPLASTIC_MITOCHONDRIAL 2"/>
    <property type="match status" value="1"/>
</dbReference>
<dbReference type="GO" id="GO:0005829">
    <property type="term" value="C:cytosol"/>
    <property type="evidence" value="ECO:0007669"/>
    <property type="project" value="TreeGrafter"/>
</dbReference>
<sequence>MRQENLLIEIGTEELPPKSLTKLASAFAEEMHKALQQADLQHESVHWFAAPRRLALKVTGLAYHQQDKVVEKRGPALNAAFDQQGNPTRAALGWAGGLGIRVDEAERLVTDKGEWLMHKARVSGQGLPEVLAGLVNKALSALPIPKPMRWGNGSTQFIRPVHTACMLYGDELIQGTVLGIQVTDKLNGHRFHHPEPIQLTHADDYLSTLRQAYVMADFEERKAAIKQGLTQVASQEKARIALEEDLLEEVTALVEWPVVLTASFGAEFLAVPKEALIHTMKGDQKYFPLLDEEGNLLPRFAFVSNIESKDPIQVVRGNEKVIRPRLADAAFFFTQDKRSSLESRLDSLDTVLFQQQLGTLKDKSVRIAELAGRIATELGDDAKLAKRAGLLSKTDLMTQMVMEFPEVQGVMGMHYARYDQEPEQVALALDQQYMPRFSGDQLPQSNISCAVALADKLDTLVGIFGIGQAPKGDKDPFALRRAAIGLLRIIVEKGLPLDLAVLIQNSVSLFGDKLTNADVEEQVLDFVLGRFRAWYQEQDVQVDVIQAVLARRPTRPADFDARIKAVQHFKSLESAVSLAAANKRVANILAKNEVEGLSVLNQALLREPAEKQLAEALEQAHDRVQSLIVQLEYRSALETLANLREPVDKFFDQVMVMDEDPAIRDNRLALLLKLRNLFLQVADISILN</sequence>
<comment type="subunit">
    <text evidence="3 11">Tetramer of two alpha and two beta subunits.</text>
</comment>
<evidence type="ECO:0000256" key="6">
    <source>
        <dbReference type="ARBA" id="ARBA00022741"/>
    </source>
</evidence>
<dbReference type="PRINTS" id="PR01045">
    <property type="entry name" value="TRNASYNTHGB"/>
</dbReference>
<evidence type="ECO:0000256" key="10">
    <source>
        <dbReference type="ARBA" id="ARBA00047937"/>
    </source>
</evidence>
<keyword evidence="14" id="KW-1185">Reference proteome</keyword>
<dbReference type="GO" id="GO:0004820">
    <property type="term" value="F:glycine-tRNA ligase activity"/>
    <property type="evidence" value="ECO:0007669"/>
    <property type="project" value="UniProtKB-UniRule"/>
</dbReference>
<comment type="subcellular location">
    <subcellularLocation>
        <location evidence="1 11">Cytoplasm</location>
    </subcellularLocation>
</comment>
<evidence type="ECO:0000256" key="3">
    <source>
        <dbReference type="ARBA" id="ARBA00011209"/>
    </source>
</evidence>
<keyword evidence="8 11" id="KW-0648">Protein biosynthesis</keyword>
<dbReference type="EMBL" id="JAFKCV010000005">
    <property type="protein sequence ID" value="MBN7825878.1"/>
    <property type="molecule type" value="Genomic_DNA"/>
</dbReference>
<dbReference type="InterPro" id="IPR006194">
    <property type="entry name" value="Gly-tRNA-synth_heterodimer"/>
</dbReference>
<dbReference type="GO" id="GO:0005524">
    <property type="term" value="F:ATP binding"/>
    <property type="evidence" value="ECO:0007669"/>
    <property type="project" value="UniProtKB-UniRule"/>
</dbReference>
<evidence type="ECO:0000256" key="5">
    <source>
        <dbReference type="ARBA" id="ARBA00022598"/>
    </source>
</evidence>
<dbReference type="GO" id="GO:0006420">
    <property type="term" value="P:arginyl-tRNA aminoacylation"/>
    <property type="evidence" value="ECO:0007669"/>
    <property type="project" value="InterPro"/>
</dbReference>
<comment type="similarity">
    <text evidence="2 11">Belongs to the class-II aminoacyl-tRNA synthetase family.</text>
</comment>
<keyword evidence="9 11" id="KW-0030">Aminoacyl-tRNA synthetase</keyword>
<dbReference type="HAMAP" id="MF_00255">
    <property type="entry name" value="Gly_tRNA_synth_beta"/>
    <property type="match status" value="1"/>
</dbReference>
<dbReference type="Pfam" id="PF02092">
    <property type="entry name" value="tRNA_synt_2f"/>
    <property type="match status" value="1"/>
</dbReference>
<dbReference type="GO" id="GO:0004814">
    <property type="term" value="F:arginine-tRNA ligase activity"/>
    <property type="evidence" value="ECO:0007669"/>
    <property type="project" value="InterPro"/>
</dbReference>
<dbReference type="Proteomes" id="UP000664654">
    <property type="component" value="Unassembled WGS sequence"/>
</dbReference>
<evidence type="ECO:0000256" key="11">
    <source>
        <dbReference type="HAMAP-Rule" id="MF_00255"/>
    </source>
</evidence>
<keyword evidence="7 11" id="KW-0067">ATP-binding</keyword>
<proteinExistence type="inferred from homology"/>
<dbReference type="Gene3D" id="1.10.730.10">
    <property type="entry name" value="Isoleucyl-tRNA Synthetase, Domain 1"/>
    <property type="match status" value="1"/>
</dbReference>
<organism evidence="13 14">
    <name type="scientific">Bowmanella dokdonensis</name>
    <dbReference type="NCBI Taxonomy" id="751969"/>
    <lineage>
        <taxon>Bacteria</taxon>
        <taxon>Pseudomonadati</taxon>
        <taxon>Pseudomonadota</taxon>
        <taxon>Gammaproteobacteria</taxon>
        <taxon>Alteromonadales</taxon>
        <taxon>Alteromonadaceae</taxon>
        <taxon>Bowmanella</taxon>
    </lineage>
</organism>
<name>A0A939DNQ0_9ALTE</name>
<dbReference type="Pfam" id="PF05746">
    <property type="entry name" value="DALR_1"/>
    <property type="match status" value="1"/>
</dbReference>
<evidence type="ECO:0000256" key="8">
    <source>
        <dbReference type="ARBA" id="ARBA00022917"/>
    </source>
</evidence>
<dbReference type="PROSITE" id="PS50861">
    <property type="entry name" value="AA_TRNA_LIGASE_II_GLYAB"/>
    <property type="match status" value="1"/>
</dbReference>
<comment type="catalytic activity">
    <reaction evidence="10 11">
        <text>tRNA(Gly) + glycine + ATP = glycyl-tRNA(Gly) + AMP + diphosphate</text>
        <dbReference type="Rhea" id="RHEA:16013"/>
        <dbReference type="Rhea" id="RHEA-COMP:9664"/>
        <dbReference type="Rhea" id="RHEA-COMP:9683"/>
        <dbReference type="ChEBI" id="CHEBI:30616"/>
        <dbReference type="ChEBI" id="CHEBI:33019"/>
        <dbReference type="ChEBI" id="CHEBI:57305"/>
        <dbReference type="ChEBI" id="CHEBI:78442"/>
        <dbReference type="ChEBI" id="CHEBI:78522"/>
        <dbReference type="ChEBI" id="CHEBI:456215"/>
        <dbReference type="EC" id="6.1.1.14"/>
    </reaction>
</comment>
<dbReference type="InterPro" id="IPR009080">
    <property type="entry name" value="tRNAsynth_Ia_anticodon-bd"/>
</dbReference>
<dbReference type="AlphaFoldDB" id="A0A939DNQ0"/>
<evidence type="ECO:0000256" key="2">
    <source>
        <dbReference type="ARBA" id="ARBA00008226"/>
    </source>
</evidence>
<evidence type="ECO:0000256" key="7">
    <source>
        <dbReference type="ARBA" id="ARBA00022840"/>
    </source>
</evidence>
<evidence type="ECO:0000256" key="9">
    <source>
        <dbReference type="ARBA" id="ARBA00023146"/>
    </source>
</evidence>